<evidence type="ECO:0000259" key="1">
    <source>
        <dbReference type="Pfam" id="PF00339"/>
    </source>
</evidence>
<proteinExistence type="predicted"/>
<feature type="domain" description="Arrestin-like N-terminal" evidence="1">
    <location>
        <begin position="13"/>
        <end position="133"/>
    </location>
</feature>
<dbReference type="EMBL" id="CP055898">
    <property type="protein sequence ID" value="QKX54175.1"/>
    <property type="molecule type" value="Genomic_DNA"/>
</dbReference>
<dbReference type="AlphaFoldDB" id="A0A7H8QKZ7"/>
<evidence type="ECO:0000313" key="2">
    <source>
        <dbReference type="EMBL" id="QKX54175.1"/>
    </source>
</evidence>
<keyword evidence="3" id="KW-1185">Reference proteome</keyword>
<dbReference type="PANTHER" id="PTHR11188">
    <property type="entry name" value="ARRESTIN DOMAIN CONTAINING PROTEIN"/>
    <property type="match status" value="1"/>
</dbReference>
<dbReference type="Proteomes" id="UP000509510">
    <property type="component" value="Chromosome I"/>
</dbReference>
<dbReference type="GO" id="GO:0005829">
    <property type="term" value="C:cytosol"/>
    <property type="evidence" value="ECO:0007669"/>
    <property type="project" value="TreeGrafter"/>
</dbReference>
<dbReference type="InterPro" id="IPR014752">
    <property type="entry name" value="Arrestin-like_C"/>
</dbReference>
<dbReference type="InterPro" id="IPR050357">
    <property type="entry name" value="Arrestin_domain-protein"/>
</dbReference>
<gene>
    <name evidence="2" type="ORF">TRUGW13939_01259</name>
</gene>
<dbReference type="RefSeq" id="XP_035340354.1">
    <property type="nucleotide sequence ID" value="XM_035484461.1"/>
</dbReference>
<dbReference type="GO" id="GO:0005886">
    <property type="term" value="C:plasma membrane"/>
    <property type="evidence" value="ECO:0007669"/>
    <property type="project" value="TreeGrafter"/>
</dbReference>
<dbReference type="GO" id="GO:0030674">
    <property type="term" value="F:protein-macromolecule adaptor activity"/>
    <property type="evidence" value="ECO:0007669"/>
    <property type="project" value="TreeGrafter"/>
</dbReference>
<name>A0A7H8QKZ7_TALRU</name>
<dbReference type="Pfam" id="PF00339">
    <property type="entry name" value="Arrestin_N"/>
    <property type="match status" value="1"/>
</dbReference>
<evidence type="ECO:0000313" key="3">
    <source>
        <dbReference type="Proteomes" id="UP000509510"/>
    </source>
</evidence>
<dbReference type="KEGG" id="trg:TRUGW13939_01259"/>
<reference evidence="3" key="1">
    <citation type="submission" date="2020-06" db="EMBL/GenBank/DDBJ databases">
        <title>A chromosome-scale genome assembly of Talaromyces rugulosus W13939.</title>
        <authorList>
            <person name="Wang B."/>
            <person name="Guo L."/>
            <person name="Ye K."/>
            <person name="Wang L."/>
        </authorList>
    </citation>
    <scope>NUCLEOTIDE SEQUENCE [LARGE SCALE GENOMIC DNA]</scope>
    <source>
        <strain evidence="3">W13939</strain>
    </source>
</reference>
<dbReference type="CDD" id="cd22952">
    <property type="entry name" value="ART10-like"/>
    <property type="match status" value="1"/>
</dbReference>
<protein>
    <recommendedName>
        <fullName evidence="1">Arrestin-like N-terminal domain-containing protein</fullName>
    </recommendedName>
</protein>
<dbReference type="GeneID" id="55988772"/>
<dbReference type="PANTHER" id="PTHR11188:SF166">
    <property type="entry name" value="ARRESTIN (OR S-ANTIGEN), N-TERMINAL DOMAIN PROTEIN (AFU_ORTHOLOGUE AFUA_7G02050)"/>
    <property type="match status" value="1"/>
</dbReference>
<accession>A0A7H8QKZ7</accession>
<dbReference type="InterPro" id="IPR011021">
    <property type="entry name" value="Arrestin-like_N"/>
</dbReference>
<sequence>MDVRIHICNSNADSVSGHVVLACETQVDIATVAIKLSGSAISRVHSRRLSESHQLFGTSEQLFPPNKCASAFTSRSVTLPPGERVFSFSIQFPNSHHLMRNLPPSTGDKSSPEEIKYVLEATVQQDGLIRRTRKATRDVKFYPISTITLPPEGQQVQTKMKRITYHAKGSSCEVSATLLNGSFLFLGQAIPLAVEVTNTNQSSNDIFLLDFQSMLFETTEVRAQGAAESVTRAWMVQTIANLQQPFVPEFRNDETVCVVNNNLWSRHNVPLFLTPAFETCNISRRYKLEIRLGIGFAGNNVRIVEFQFPVYIVSPGLSAGSSTIEMEMQAPEYCEKEVLEKLEFEGL</sequence>
<dbReference type="GO" id="GO:0070086">
    <property type="term" value="P:ubiquitin-dependent endocytosis"/>
    <property type="evidence" value="ECO:0007669"/>
    <property type="project" value="TreeGrafter"/>
</dbReference>
<organism evidence="2 3">
    <name type="scientific">Talaromyces rugulosus</name>
    <name type="common">Penicillium rugulosum</name>
    <dbReference type="NCBI Taxonomy" id="121627"/>
    <lineage>
        <taxon>Eukaryota</taxon>
        <taxon>Fungi</taxon>
        <taxon>Dikarya</taxon>
        <taxon>Ascomycota</taxon>
        <taxon>Pezizomycotina</taxon>
        <taxon>Eurotiomycetes</taxon>
        <taxon>Eurotiomycetidae</taxon>
        <taxon>Eurotiales</taxon>
        <taxon>Trichocomaceae</taxon>
        <taxon>Talaromyces</taxon>
        <taxon>Talaromyces sect. Islandici</taxon>
    </lineage>
</organism>
<dbReference type="GO" id="GO:0031625">
    <property type="term" value="F:ubiquitin protein ligase binding"/>
    <property type="evidence" value="ECO:0007669"/>
    <property type="project" value="TreeGrafter"/>
</dbReference>
<dbReference type="OrthoDB" id="3365616at2759"/>
<dbReference type="Gene3D" id="2.60.40.640">
    <property type="match status" value="1"/>
</dbReference>